<dbReference type="HOGENOM" id="CLU_2757048_0_0_1"/>
<name>H2XLV0_CIOIN</name>
<dbReference type="Ensembl" id="ENSCINT00000034912.1">
    <property type="protein sequence ID" value="ENSCINP00000030632.1"/>
    <property type="gene ID" value="ENSCING00000024180.1"/>
</dbReference>
<organism evidence="2 3">
    <name type="scientific">Ciona intestinalis</name>
    <name type="common">Transparent sea squirt</name>
    <name type="synonym">Ascidia intestinalis</name>
    <dbReference type="NCBI Taxonomy" id="7719"/>
    <lineage>
        <taxon>Eukaryota</taxon>
        <taxon>Metazoa</taxon>
        <taxon>Chordata</taxon>
        <taxon>Tunicata</taxon>
        <taxon>Ascidiacea</taxon>
        <taxon>Phlebobranchia</taxon>
        <taxon>Cionidae</taxon>
        <taxon>Ciona</taxon>
    </lineage>
</organism>
<dbReference type="InParanoid" id="H2XLV0"/>
<evidence type="ECO:0000313" key="3">
    <source>
        <dbReference type="Proteomes" id="UP000008144"/>
    </source>
</evidence>
<evidence type="ECO:0000313" key="2">
    <source>
        <dbReference type="Ensembl" id="ENSCINP00000030632.1"/>
    </source>
</evidence>
<proteinExistence type="predicted"/>
<reference evidence="2" key="2">
    <citation type="submission" date="2025-08" db="UniProtKB">
        <authorList>
            <consortium name="Ensembl"/>
        </authorList>
    </citation>
    <scope>IDENTIFICATION</scope>
</reference>
<dbReference type="AlphaFoldDB" id="H2XLV0"/>
<accession>H2XLV0</accession>
<dbReference type="Proteomes" id="UP000008144">
    <property type="component" value="Unassembled WGS sequence"/>
</dbReference>
<keyword evidence="3" id="KW-1185">Reference proteome</keyword>
<sequence>MSFPRNGGSSFPPLKGQQPRENGGSSFPPLQPRGMPECDYPEMAYPPPGHLTPYDQPAIFEVPVCLFHLL</sequence>
<reference evidence="2" key="3">
    <citation type="submission" date="2025-09" db="UniProtKB">
        <authorList>
            <consortium name="Ensembl"/>
        </authorList>
    </citation>
    <scope>IDENTIFICATION</scope>
</reference>
<evidence type="ECO:0000256" key="1">
    <source>
        <dbReference type="SAM" id="MobiDB-lite"/>
    </source>
</evidence>
<feature type="region of interest" description="Disordered" evidence="1">
    <location>
        <begin position="1"/>
        <end position="47"/>
    </location>
</feature>
<protein>
    <submittedName>
        <fullName evidence="2">Uncharacterized protein</fullName>
    </submittedName>
</protein>
<reference evidence="3" key="1">
    <citation type="journal article" date="2002" name="Science">
        <title>The draft genome of Ciona intestinalis: insights into chordate and vertebrate origins.</title>
        <authorList>
            <person name="Dehal P."/>
            <person name="Satou Y."/>
            <person name="Campbell R.K."/>
            <person name="Chapman J."/>
            <person name="Degnan B."/>
            <person name="De Tomaso A."/>
            <person name="Davidson B."/>
            <person name="Di Gregorio A."/>
            <person name="Gelpke M."/>
            <person name="Goodstein D.M."/>
            <person name="Harafuji N."/>
            <person name="Hastings K.E."/>
            <person name="Ho I."/>
            <person name="Hotta K."/>
            <person name="Huang W."/>
            <person name="Kawashima T."/>
            <person name="Lemaire P."/>
            <person name="Martinez D."/>
            <person name="Meinertzhagen I.A."/>
            <person name="Necula S."/>
            <person name="Nonaka M."/>
            <person name="Putnam N."/>
            <person name="Rash S."/>
            <person name="Saiga H."/>
            <person name="Satake M."/>
            <person name="Terry A."/>
            <person name="Yamada L."/>
            <person name="Wang H.G."/>
            <person name="Awazu S."/>
            <person name="Azumi K."/>
            <person name="Boore J."/>
            <person name="Branno M."/>
            <person name="Chin-Bow S."/>
            <person name="DeSantis R."/>
            <person name="Doyle S."/>
            <person name="Francino P."/>
            <person name="Keys D.N."/>
            <person name="Haga S."/>
            <person name="Hayashi H."/>
            <person name="Hino K."/>
            <person name="Imai K.S."/>
            <person name="Inaba K."/>
            <person name="Kano S."/>
            <person name="Kobayashi K."/>
            <person name="Kobayashi M."/>
            <person name="Lee B.I."/>
            <person name="Makabe K.W."/>
            <person name="Manohar C."/>
            <person name="Matassi G."/>
            <person name="Medina M."/>
            <person name="Mochizuki Y."/>
            <person name="Mount S."/>
            <person name="Morishita T."/>
            <person name="Miura S."/>
            <person name="Nakayama A."/>
            <person name="Nishizaka S."/>
            <person name="Nomoto H."/>
            <person name="Ohta F."/>
            <person name="Oishi K."/>
            <person name="Rigoutsos I."/>
            <person name="Sano M."/>
            <person name="Sasaki A."/>
            <person name="Sasakura Y."/>
            <person name="Shoguchi E."/>
            <person name="Shin-i T."/>
            <person name="Spagnuolo A."/>
            <person name="Stainier D."/>
            <person name="Suzuki M.M."/>
            <person name="Tassy O."/>
            <person name="Takatori N."/>
            <person name="Tokuoka M."/>
            <person name="Yagi K."/>
            <person name="Yoshizaki F."/>
            <person name="Wada S."/>
            <person name="Zhang C."/>
            <person name="Hyatt P.D."/>
            <person name="Larimer F."/>
            <person name="Detter C."/>
            <person name="Doggett N."/>
            <person name="Glavina T."/>
            <person name="Hawkins T."/>
            <person name="Richardson P."/>
            <person name="Lucas S."/>
            <person name="Kohara Y."/>
            <person name="Levine M."/>
            <person name="Satoh N."/>
            <person name="Rokhsar D.S."/>
        </authorList>
    </citation>
    <scope>NUCLEOTIDE SEQUENCE [LARGE SCALE GENOMIC DNA]</scope>
</reference>